<organism evidence="3 4">
    <name type="scientific">Macrococcus carouselicus</name>
    <dbReference type="NCBI Taxonomy" id="69969"/>
    <lineage>
        <taxon>Bacteria</taxon>
        <taxon>Bacillati</taxon>
        <taxon>Bacillota</taxon>
        <taxon>Bacilli</taxon>
        <taxon>Bacillales</taxon>
        <taxon>Staphylococcaceae</taxon>
        <taxon>Macrococcus</taxon>
    </lineage>
</organism>
<gene>
    <name evidence="3" type="ORF">ERX40_09120</name>
</gene>
<feature type="compositionally biased region" description="Polar residues" evidence="1">
    <location>
        <begin position="312"/>
        <end position="335"/>
    </location>
</feature>
<feature type="region of interest" description="Disordered" evidence="1">
    <location>
        <begin position="84"/>
        <end position="132"/>
    </location>
</feature>
<feature type="region of interest" description="Disordered" evidence="1">
    <location>
        <begin position="200"/>
        <end position="279"/>
    </location>
</feature>
<evidence type="ECO:0000313" key="3">
    <source>
        <dbReference type="EMBL" id="TDM00692.1"/>
    </source>
</evidence>
<keyword evidence="2" id="KW-0732">Signal</keyword>
<evidence type="ECO:0000256" key="2">
    <source>
        <dbReference type="SAM" id="SignalP"/>
    </source>
</evidence>
<feature type="region of interest" description="Disordered" evidence="1">
    <location>
        <begin position="304"/>
        <end position="410"/>
    </location>
</feature>
<feature type="compositionally biased region" description="Polar residues" evidence="1">
    <location>
        <begin position="228"/>
        <end position="237"/>
    </location>
</feature>
<name>A0A9Q8CCV5_9STAP</name>
<dbReference type="RefSeq" id="WP_133418188.1">
    <property type="nucleotide sequence ID" value="NZ_SCWD01000004.1"/>
</dbReference>
<accession>A0A9Q8CCV5</accession>
<dbReference type="EMBL" id="SCWD01000004">
    <property type="protein sequence ID" value="TDM00692.1"/>
    <property type="molecule type" value="Genomic_DNA"/>
</dbReference>
<dbReference type="Proteomes" id="UP000295280">
    <property type="component" value="Unassembled WGS sequence"/>
</dbReference>
<feature type="signal peptide" evidence="2">
    <location>
        <begin position="1"/>
        <end position="22"/>
    </location>
</feature>
<reference evidence="3 4" key="1">
    <citation type="submission" date="2019-01" db="EMBL/GenBank/DDBJ databases">
        <title>Draft genome sequences of the type strains of six Macrococcus species.</title>
        <authorList>
            <person name="Mazhar S."/>
            <person name="Altermann E."/>
            <person name="Hill C."/>
            <person name="Mcauliffe O."/>
        </authorList>
    </citation>
    <scope>NUCLEOTIDE SEQUENCE [LARGE SCALE GENOMIC DNA]</scope>
    <source>
        <strain evidence="3 4">ATCC 51828</strain>
    </source>
</reference>
<feature type="compositionally biased region" description="Low complexity" evidence="1">
    <location>
        <begin position="386"/>
        <end position="405"/>
    </location>
</feature>
<feature type="compositionally biased region" description="Basic and acidic residues" evidence="1">
    <location>
        <begin position="262"/>
        <end position="272"/>
    </location>
</feature>
<comment type="caution">
    <text evidence="3">The sequence shown here is derived from an EMBL/GenBank/DDBJ whole genome shotgun (WGS) entry which is preliminary data.</text>
</comment>
<protein>
    <recommendedName>
        <fullName evidence="5">LPXTG cell wall anchor domain-containing protein</fullName>
    </recommendedName>
</protein>
<sequence>MRTFRILLLTVLTLCISAPLQASHLVKVMDSNNNPVPHYPLRLVEENGEILEMTTLSDGQRLIESDVIMIDDNKVSLQTPVVTVTVPSPDNGAATEHPIEPEPETESVSDPAPPIDPEPQSDAESESPSDPALSSETIIYVITSAAQPLPSQNLLLNDEEVITDQDGRLTLSLKPDTSYELSLQNQTMKIEPGEEKYFTVNSEPLSESPEIESESSEQPETVKEPPSITASTITAPRTLQKEPTSEEASTEATLIIQKPTRRPVDTKVKEPTQTKITRRVILKDTKPLPQDATLIQQKTFQKKAIPYKKTAPHQTNHQQTALKKTVLKQTTMKQDNLSHKKQTETAGRNNLKPENLTPKPQLPPQLPTVDPRDTDVRHISAHQSDSRSPVSKRNPKKSSPPISSKLPETGEHDFTKFYSLTSFLIGSFLLYAARRSRAS</sequence>
<evidence type="ECO:0000256" key="1">
    <source>
        <dbReference type="SAM" id="MobiDB-lite"/>
    </source>
</evidence>
<evidence type="ECO:0000313" key="4">
    <source>
        <dbReference type="Proteomes" id="UP000295280"/>
    </source>
</evidence>
<proteinExistence type="predicted"/>
<keyword evidence="4" id="KW-1185">Reference proteome</keyword>
<feature type="chain" id="PRO_5040437372" description="LPXTG cell wall anchor domain-containing protein" evidence="2">
    <location>
        <begin position="23"/>
        <end position="439"/>
    </location>
</feature>
<dbReference type="AlphaFoldDB" id="A0A9Q8CCV5"/>
<evidence type="ECO:0008006" key="5">
    <source>
        <dbReference type="Google" id="ProtNLM"/>
    </source>
</evidence>